<comment type="caution">
    <text evidence="1">The sequence shown here is derived from an EMBL/GenBank/DDBJ whole genome shotgun (WGS) entry which is preliminary data.</text>
</comment>
<proteinExistence type="predicted"/>
<dbReference type="Gene3D" id="3.30.110.150">
    <property type="entry name" value="SepF-like protein"/>
    <property type="match status" value="1"/>
</dbReference>
<protein>
    <recommendedName>
        <fullName evidence="2">Cell division protein SepF</fullName>
    </recommendedName>
</protein>
<name>A0A0F8ZP42_9ZZZZ</name>
<organism evidence="1">
    <name type="scientific">marine sediment metagenome</name>
    <dbReference type="NCBI Taxonomy" id="412755"/>
    <lineage>
        <taxon>unclassified sequences</taxon>
        <taxon>metagenomes</taxon>
        <taxon>ecological metagenomes</taxon>
    </lineage>
</organism>
<reference evidence="1" key="1">
    <citation type="journal article" date="2015" name="Nature">
        <title>Complex archaea that bridge the gap between prokaryotes and eukaryotes.</title>
        <authorList>
            <person name="Spang A."/>
            <person name="Saw J.H."/>
            <person name="Jorgensen S.L."/>
            <person name="Zaremba-Niedzwiedzka K."/>
            <person name="Martijn J."/>
            <person name="Lind A.E."/>
            <person name="van Eijk R."/>
            <person name="Schleper C."/>
            <person name="Guy L."/>
            <person name="Ettema T.J."/>
        </authorList>
    </citation>
    <scope>NUCLEOTIDE SEQUENCE</scope>
</reference>
<dbReference type="Pfam" id="PF04472">
    <property type="entry name" value="SepF"/>
    <property type="match status" value="1"/>
</dbReference>
<evidence type="ECO:0008006" key="2">
    <source>
        <dbReference type="Google" id="ProtNLM"/>
    </source>
</evidence>
<dbReference type="GO" id="GO:0090529">
    <property type="term" value="P:cell septum assembly"/>
    <property type="evidence" value="ECO:0007669"/>
    <property type="project" value="InterPro"/>
</dbReference>
<dbReference type="EMBL" id="LAZR01059265">
    <property type="protein sequence ID" value="KKK68159.1"/>
    <property type="molecule type" value="Genomic_DNA"/>
</dbReference>
<dbReference type="InterPro" id="IPR007561">
    <property type="entry name" value="Cell_div_SepF/SepF-rel"/>
</dbReference>
<dbReference type="InterPro" id="IPR038594">
    <property type="entry name" value="SepF-like_sf"/>
</dbReference>
<gene>
    <name evidence="1" type="ORF">LCGC14_2946860</name>
</gene>
<sequence>MGKLWGKKDNNMLLGNPQDTMGFSKEYSSLLHNFTIKKYDFSNLEQVKDIKKQLLGRRILIINAKEILENADISELKRGIEEIKTFLREKGGSMGRLGEYYLILTPNAHIKISN</sequence>
<dbReference type="AlphaFoldDB" id="A0A0F8ZP42"/>
<accession>A0A0F8ZP42</accession>
<evidence type="ECO:0000313" key="1">
    <source>
        <dbReference type="EMBL" id="KKK68159.1"/>
    </source>
</evidence>